<dbReference type="SUPFAM" id="SSF53807">
    <property type="entry name" value="Helical backbone' metal receptor"/>
    <property type="match status" value="1"/>
</dbReference>
<feature type="domain" description="Fe/B12 periplasmic-binding" evidence="2">
    <location>
        <begin position="19"/>
        <end position="261"/>
    </location>
</feature>
<dbReference type="Pfam" id="PF01497">
    <property type="entry name" value="Peripla_BP_2"/>
    <property type="match status" value="1"/>
</dbReference>
<dbReference type="PANTHER" id="PTHR30535:SF35">
    <property type="entry name" value="PERIPLASMIC BINDING PROTEIN"/>
    <property type="match status" value="1"/>
</dbReference>
<dbReference type="PANTHER" id="PTHR30535">
    <property type="entry name" value="VITAMIN B12-BINDING PROTEIN"/>
    <property type="match status" value="1"/>
</dbReference>
<dbReference type="InterPro" id="IPR054828">
    <property type="entry name" value="Vit_B12_bind_prot"/>
</dbReference>
<evidence type="ECO:0000256" key="1">
    <source>
        <dbReference type="ARBA" id="ARBA00022729"/>
    </source>
</evidence>
<keyword evidence="3" id="KW-0675">Receptor</keyword>
<dbReference type="EMBL" id="JANCNS010000001">
    <property type="protein sequence ID" value="MCP9198384.1"/>
    <property type="molecule type" value="Genomic_DNA"/>
</dbReference>
<gene>
    <name evidence="3" type="ORF">MKO06_00580</name>
</gene>
<dbReference type="PROSITE" id="PS50983">
    <property type="entry name" value="FE_B12_PBP"/>
    <property type="match status" value="1"/>
</dbReference>
<sequence length="261" mass="30257">MKFRDQLNRTIELRQAPRRIVSLVPSQTELIVDLGLEEQLVGITHFCVHPAHLKKTKVRVGGTKKVNLRKVQNLKPDIILCNKEENTVEMVDALEQVAPVHVSDVNDIHSTCELIEQYGKIFECSAFANTLSRSVQKKARAFKDKIENKEVKRVAYFIWKDPLMVAGKGTFIDSMLKLNGFENVFQKTRYPETDFEELERIQPDLILLSSEPFPFKEEHKKEFEAFGKKVLVVDGEFFSWYGSRLLAAFDYFTQMHQESMR</sequence>
<dbReference type="Proteomes" id="UP001155280">
    <property type="component" value="Unassembled WGS sequence"/>
</dbReference>
<protein>
    <submittedName>
        <fullName evidence="3">Helical backbone metal receptor</fullName>
    </submittedName>
</protein>
<dbReference type="InterPro" id="IPR050902">
    <property type="entry name" value="ABC_Transporter_SBP"/>
</dbReference>
<reference evidence="3" key="1">
    <citation type="submission" date="2022-07" db="EMBL/GenBank/DDBJ databases">
        <title>Gramela sediminis sp. nov., isolated from deep-sea sediment of the Indian Ocean.</title>
        <authorList>
            <person name="Shi H."/>
        </authorList>
    </citation>
    <scope>NUCLEOTIDE SEQUENCE</scope>
    <source>
        <strain evidence="3">GC03-9</strain>
    </source>
</reference>
<dbReference type="Gene3D" id="3.40.50.1980">
    <property type="entry name" value="Nitrogenase molybdenum iron protein domain"/>
    <property type="match status" value="2"/>
</dbReference>
<evidence type="ECO:0000313" key="3">
    <source>
        <dbReference type="EMBL" id="MCP9198384.1"/>
    </source>
</evidence>
<accession>A0A9X2I5Q6</accession>
<dbReference type="InterPro" id="IPR002491">
    <property type="entry name" value="ABC_transptr_periplasmic_BD"/>
</dbReference>
<comment type="caution">
    <text evidence="3">The sequence shown here is derived from an EMBL/GenBank/DDBJ whole genome shotgun (WGS) entry which is preliminary data.</text>
</comment>
<name>A0A9X2I5Q6_9FLAO</name>
<organism evidence="3 4">
    <name type="scientific">Christiangramia oceanisediminis</name>
    <dbReference type="NCBI Taxonomy" id="2920386"/>
    <lineage>
        <taxon>Bacteria</taxon>
        <taxon>Pseudomonadati</taxon>
        <taxon>Bacteroidota</taxon>
        <taxon>Flavobacteriia</taxon>
        <taxon>Flavobacteriales</taxon>
        <taxon>Flavobacteriaceae</taxon>
        <taxon>Christiangramia</taxon>
    </lineage>
</organism>
<dbReference type="RefSeq" id="WP_241550394.1">
    <property type="nucleotide sequence ID" value="NZ_JANCNS010000001.1"/>
</dbReference>
<proteinExistence type="predicted"/>
<keyword evidence="4" id="KW-1185">Reference proteome</keyword>
<dbReference type="NCBIfam" id="NF038402">
    <property type="entry name" value="TroA_like"/>
    <property type="match status" value="1"/>
</dbReference>
<evidence type="ECO:0000259" key="2">
    <source>
        <dbReference type="PROSITE" id="PS50983"/>
    </source>
</evidence>
<dbReference type="AlphaFoldDB" id="A0A9X2I5Q6"/>
<evidence type="ECO:0000313" key="4">
    <source>
        <dbReference type="Proteomes" id="UP001155280"/>
    </source>
</evidence>
<keyword evidence="1" id="KW-0732">Signal</keyword>